<dbReference type="Pfam" id="PF24883">
    <property type="entry name" value="NPHP3_N"/>
    <property type="match status" value="1"/>
</dbReference>
<dbReference type="InterPro" id="IPR056884">
    <property type="entry name" value="NPHP3-like_N"/>
</dbReference>
<sequence length="457" mass="50863">MSTEFITGSNIYNVNPEKSTIAAGMFALNAAAANEASYDSGESYARPPCHPETRKEYLSYLDRWSSSPDSTILWMHGPAGTGKSSIAQSLCLKLAQNQQLGGSFFFRRGHASRANAMKVFPTIAYHLACVSNEIKLAICSSIAEDPAIFTKSLSVQLDKLILQPYQDVALTRPLVIVIDGLDECGDENRQQEILRAIGHAFTLGKRKSHICILIASRPEVHIQREFDEPCLHALHLGIRGSGSDVRTFLVDEFCRIRETHERMENVLAPWPEQEVVDHLVCKSSGHFVYVATVIRFIEDQDWSPFLRLNTVMGMRDPHSKSPFAALDQLYIQILSAVPDQTKLLQLLAVVAAGDSLAKKPLTLRVLSQLLHEDPADTRLILRRLHSVISVPPRHPETKLATAIVVHHASFLDFLNDSTRADKFYFTIAARNCLALQVIKAFCCLPENGIIDPLKNIT</sequence>
<dbReference type="EMBL" id="JAWWNJ010000269">
    <property type="protein sequence ID" value="KAK6966478.1"/>
    <property type="molecule type" value="Genomic_DNA"/>
</dbReference>
<dbReference type="InterPro" id="IPR007111">
    <property type="entry name" value="NACHT_NTPase"/>
</dbReference>
<feature type="domain" description="MSP" evidence="2">
    <location>
        <begin position="387"/>
        <end position="457"/>
    </location>
</feature>
<dbReference type="SUPFAM" id="SSF52540">
    <property type="entry name" value="P-loop containing nucleoside triphosphate hydrolases"/>
    <property type="match status" value="1"/>
</dbReference>
<keyword evidence="1" id="KW-0677">Repeat</keyword>
<dbReference type="InterPro" id="IPR000535">
    <property type="entry name" value="MSP_dom"/>
</dbReference>
<organism evidence="4 5">
    <name type="scientific">Favolaschia claudopus</name>
    <dbReference type="NCBI Taxonomy" id="2862362"/>
    <lineage>
        <taxon>Eukaryota</taxon>
        <taxon>Fungi</taxon>
        <taxon>Dikarya</taxon>
        <taxon>Basidiomycota</taxon>
        <taxon>Agaricomycotina</taxon>
        <taxon>Agaricomycetes</taxon>
        <taxon>Agaricomycetidae</taxon>
        <taxon>Agaricales</taxon>
        <taxon>Marasmiineae</taxon>
        <taxon>Mycenaceae</taxon>
        <taxon>Favolaschia</taxon>
    </lineage>
</organism>
<evidence type="ECO:0000256" key="1">
    <source>
        <dbReference type="ARBA" id="ARBA00022737"/>
    </source>
</evidence>
<dbReference type="PROSITE" id="PS50837">
    <property type="entry name" value="NACHT"/>
    <property type="match status" value="1"/>
</dbReference>
<dbReference type="InterPro" id="IPR027417">
    <property type="entry name" value="P-loop_NTPase"/>
</dbReference>
<proteinExistence type="predicted"/>
<dbReference type="PROSITE" id="PS50202">
    <property type="entry name" value="MSP"/>
    <property type="match status" value="1"/>
</dbReference>
<evidence type="ECO:0000313" key="4">
    <source>
        <dbReference type="EMBL" id="KAK6966478.1"/>
    </source>
</evidence>
<protein>
    <submittedName>
        <fullName evidence="4">NACHT domain-containing protein</fullName>
    </submittedName>
</protein>
<reference evidence="4 5" key="1">
    <citation type="journal article" date="2024" name="J Genomics">
        <title>Draft genome sequencing and assembly of Favolaschia claudopus CIRM-BRFM 2984 isolated from oak limbs.</title>
        <authorList>
            <person name="Navarro D."/>
            <person name="Drula E."/>
            <person name="Chaduli D."/>
            <person name="Cazenave R."/>
            <person name="Ahrendt S."/>
            <person name="Wang J."/>
            <person name="Lipzen A."/>
            <person name="Daum C."/>
            <person name="Barry K."/>
            <person name="Grigoriev I.V."/>
            <person name="Favel A."/>
            <person name="Rosso M.N."/>
            <person name="Martin F."/>
        </authorList>
    </citation>
    <scope>NUCLEOTIDE SEQUENCE [LARGE SCALE GENOMIC DNA]</scope>
    <source>
        <strain evidence="4 5">CIRM-BRFM 2984</strain>
    </source>
</reference>
<dbReference type="Proteomes" id="UP001362999">
    <property type="component" value="Unassembled WGS sequence"/>
</dbReference>
<feature type="domain" description="NACHT" evidence="3">
    <location>
        <begin position="71"/>
        <end position="218"/>
    </location>
</feature>
<accession>A0AAV9YZT7</accession>
<comment type="caution">
    <text evidence="4">The sequence shown here is derived from an EMBL/GenBank/DDBJ whole genome shotgun (WGS) entry which is preliminary data.</text>
</comment>
<dbReference type="PANTHER" id="PTHR10039">
    <property type="entry name" value="AMELOGENIN"/>
    <property type="match status" value="1"/>
</dbReference>
<evidence type="ECO:0000259" key="2">
    <source>
        <dbReference type="PROSITE" id="PS50202"/>
    </source>
</evidence>
<dbReference type="PANTHER" id="PTHR10039:SF17">
    <property type="entry name" value="FUNGAL STAND N-TERMINAL GOODBYE DOMAIN-CONTAINING PROTEIN-RELATED"/>
    <property type="match status" value="1"/>
</dbReference>
<evidence type="ECO:0000313" key="5">
    <source>
        <dbReference type="Proteomes" id="UP001362999"/>
    </source>
</evidence>
<evidence type="ECO:0000259" key="3">
    <source>
        <dbReference type="PROSITE" id="PS50837"/>
    </source>
</evidence>
<gene>
    <name evidence="4" type="ORF">R3P38DRAFT_2672874</name>
</gene>
<dbReference type="Gene3D" id="3.40.50.300">
    <property type="entry name" value="P-loop containing nucleotide triphosphate hydrolases"/>
    <property type="match status" value="1"/>
</dbReference>
<name>A0AAV9YZT7_9AGAR</name>
<dbReference type="AlphaFoldDB" id="A0AAV9YZT7"/>
<keyword evidence="5" id="KW-1185">Reference proteome</keyword>